<evidence type="ECO:0000313" key="3">
    <source>
        <dbReference type="Proteomes" id="UP001430848"/>
    </source>
</evidence>
<feature type="compositionally biased region" description="Polar residues" evidence="1">
    <location>
        <begin position="238"/>
        <end position="248"/>
    </location>
</feature>
<sequence>MRKYDHTLRCDKCGGGSDFGWFYRCCHDTETRLYESIRDGNTEHFDDVGEMFSHQLKRPDRGPAARSDKLSLLEELTPEQIESLSAPQLAQLLQQRGHANEQAITDRFGLLGLAGCERPFLKNETQECKQTLCPACGKGMLGDEVSFLDLDGVLKGDIPPTVALGYGFRKSGRPIADANIVRNIGLRKAPEKENQAAQAVQTAQSAHSEGNKVEECIESDAKDEDETGLTTLTEAPLTPSNTVLNMADSSEDLLDLYTDGSSVEASQDNANTHETAPAEK</sequence>
<feature type="region of interest" description="Disordered" evidence="1">
    <location>
        <begin position="219"/>
        <end position="280"/>
    </location>
</feature>
<gene>
    <name evidence="2" type="ORF">SLS63_003191</name>
</gene>
<accession>A0ABR1PHC4</accession>
<organism evidence="2 3">
    <name type="scientific">Diaporthe eres</name>
    <name type="common">Phomopsis oblonga</name>
    <dbReference type="NCBI Taxonomy" id="83184"/>
    <lineage>
        <taxon>Eukaryota</taxon>
        <taxon>Fungi</taxon>
        <taxon>Dikarya</taxon>
        <taxon>Ascomycota</taxon>
        <taxon>Pezizomycotina</taxon>
        <taxon>Sordariomycetes</taxon>
        <taxon>Sordariomycetidae</taxon>
        <taxon>Diaporthales</taxon>
        <taxon>Diaporthaceae</taxon>
        <taxon>Diaporthe</taxon>
        <taxon>Diaporthe eres species complex</taxon>
    </lineage>
</organism>
<dbReference type="EMBL" id="JAKNSF020000009">
    <property type="protein sequence ID" value="KAK7736842.1"/>
    <property type="molecule type" value="Genomic_DNA"/>
</dbReference>
<keyword evidence="3" id="KW-1185">Reference proteome</keyword>
<dbReference type="Proteomes" id="UP001430848">
    <property type="component" value="Unassembled WGS sequence"/>
</dbReference>
<name>A0ABR1PHC4_DIAER</name>
<reference evidence="2 3" key="1">
    <citation type="submission" date="2024-02" db="EMBL/GenBank/DDBJ databases">
        <title>De novo assembly and annotation of 12 fungi associated with fruit tree decline syndrome in Ontario, Canada.</title>
        <authorList>
            <person name="Sulman M."/>
            <person name="Ellouze W."/>
            <person name="Ilyukhin E."/>
        </authorList>
    </citation>
    <scope>NUCLEOTIDE SEQUENCE [LARGE SCALE GENOMIC DNA]</scope>
    <source>
        <strain evidence="2 3">M169</strain>
    </source>
</reference>
<comment type="caution">
    <text evidence="2">The sequence shown here is derived from an EMBL/GenBank/DDBJ whole genome shotgun (WGS) entry which is preliminary data.</text>
</comment>
<protein>
    <submittedName>
        <fullName evidence="2">Uncharacterized protein</fullName>
    </submittedName>
</protein>
<evidence type="ECO:0000256" key="1">
    <source>
        <dbReference type="SAM" id="MobiDB-lite"/>
    </source>
</evidence>
<evidence type="ECO:0000313" key="2">
    <source>
        <dbReference type="EMBL" id="KAK7736842.1"/>
    </source>
</evidence>
<proteinExistence type="predicted"/>
<feature type="compositionally biased region" description="Polar residues" evidence="1">
    <location>
        <begin position="259"/>
        <end position="274"/>
    </location>
</feature>